<dbReference type="Proteomes" id="UP000761534">
    <property type="component" value="Unassembled WGS sequence"/>
</dbReference>
<name>A0A642UY99_9ASCO</name>
<feature type="compositionally biased region" description="Basic and acidic residues" evidence="6">
    <location>
        <begin position="483"/>
        <end position="502"/>
    </location>
</feature>
<dbReference type="EMBL" id="SWFS01000376">
    <property type="protein sequence ID" value="KAA8907672.1"/>
    <property type="molecule type" value="Genomic_DNA"/>
</dbReference>
<evidence type="ECO:0000313" key="9">
    <source>
        <dbReference type="EMBL" id="KAA8907672.1"/>
    </source>
</evidence>
<proteinExistence type="predicted"/>
<evidence type="ECO:0000256" key="4">
    <source>
        <dbReference type="ARBA" id="ARBA00022989"/>
    </source>
</evidence>
<dbReference type="OrthoDB" id="6493944at2759"/>
<dbReference type="AlphaFoldDB" id="A0A642UY99"/>
<comment type="subcellular location">
    <subcellularLocation>
        <location evidence="1">Vacuole membrane</location>
        <topology evidence="1">Multi-pass membrane protein</topology>
    </subcellularLocation>
</comment>
<dbReference type="InterPro" id="IPR018966">
    <property type="entry name" value="VTC_domain"/>
</dbReference>
<keyword evidence="5 7" id="KW-0472">Membrane</keyword>
<feature type="transmembrane region" description="Helical" evidence="7">
    <location>
        <begin position="667"/>
        <end position="686"/>
    </location>
</feature>
<reference evidence="9" key="1">
    <citation type="journal article" date="2019" name="G3 (Bethesda)">
        <title>Genome Assemblies of Two Rare Opportunistic Yeast Pathogens: Diutina rugosa (syn. Candida rugosa) and Trichomonascus ciferrii (syn. Candida ciferrii).</title>
        <authorList>
            <person name="Mixao V."/>
            <person name="Saus E."/>
            <person name="Hansen A.P."/>
            <person name="Lass-Florl C."/>
            <person name="Gabaldon T."/>
        </authorList>
    </citation>
    <scope>NUCLEOTIDE SEQUENCE</scope>
    <source>
        <strain evidence="9">CBS 4856</strain>
    </source>
</reference>
<evidence type="ECO:0000256" key="3">
    <source>
        <dbReference type="ARBA" id="ARBA00022692"/>
    </source>
</evidence>
<dbReference type="GO" id="GO:0006799">
    <property type="term" value="P:polyphosphate biosynthetic process"/>
    <property type="evidence" value="ECO:0007669"/>
    <property type="project" value="UniProtKB-ARBA"/>
</dbReference>
<dbReference type="InterPro" id="IPR003807">
    <property type="entry name" value="DUF202"/>
</dbReference>
<dbReference type="InterPro" id="IPR004331">
    <property type="entry name" value="SPX_dom"/>
</dbReference>
<evidence type="ECO:0000256" key="1">
    <source>
        <dbReference type="ARBA" id="ARBA00004128"/>
    </source>
</evidence>
<evidence type="ECO:0000256" key="7">
    <source>
        <dbReference type="SAM" id="Phobius"/>
    </source>
</evidence>
<evidence type="ECO:0000256" key="6">
    <source>
        <dbReference type="SAM" id="MobiDB-lite"/>
    </source>
</evidence>
<organism evidence="9 10">
    <name type="scientific">Trichomonascus ciferrii</name>
    <dbReference type="NCBI Taxonomy" id="44093"/>
    <lineage>
        <taxon>Eukaryota</taxon>
        <taxon>Fungi</taxon>
        <taxon>Dikarya</taxon>
        <taxon>Ascomycota</taxon>
        <taxon>Saccharomycotina</taxon>
        <taxon>Dipodascomycetes</taxon>
        <taxon>Dipodascales</taxon>
        <taxon>Trichomonascaceae</taxon>
        <taxon>Trichomonascus</taxon>
        <taxon>Trichomonascus ciferrii complex</taxon>
    </lineage>
</organism>
<evidence type="ECO:0000259" key="8">
    <source>
        <dbReference type="PROSITE" id="PS51382"/>
    </source>
</evidence>
<dbReference type="CDD" id="cd14480">
    <property type="entry name" value="SPX_VTC2_like"/>
    <property type="match status" value="1"/>
</dbReference>
<dbReference type="GO" id="GO:0033254">
    <property type="term" value="C:vacuolar transporter chaperone complex"/>
    <property type="evidence" value="ECO:0007669"/>
    <property type="project" value="UniProtKB-ARBA"/>
</dbReference>
<dbReference type="InterPro" id="IPR051572">
    <property type="entry name" value="VTC_Complex_Subunit"/>
</dbReference>
<dbReference type="InterPro" id="IPR042267">
    <property type="entry name" value="VTC_sf"/>
</dbReference>
<evidence type="ECO:0000313" key="10">
    <source>
        <dbReference type="Proteomes" id="UP000761534"/>
    </source>
</evidence>
<evidence type="ECO:0000256" key="5">
    <source>
        <dbReference type="ARBA" id="ARBA00023136"/>
    </source>
</evidence>
<keyword evidence="3 7" id="KW-0812">Transmembrane</keyword>
<sequence length="703" mass="81270">MLFGVRLANEAYAPWKAQYVAYDRLKKLLREEIVDKEGEGWSENDETRFVSVLDQELEKVYSFETSKYTELSDQVTDWESKVHNSPGDITDQKQMERDLESILEETTQLDHFSRLNYTGFQKIVKKHDRLHPAYQVKPLLHVRLNALPFHNEDYSPLLYRLSSLYGFLSDNFGAPQSANSASARMSSFQQEGANAEYTAARFWVHPENVMEVKTRILRHLPVLVYNSEQNNNEQDVNDHQVVDPTVTSVYFDNDDFELYESQLERTRPKGEGEEYLPSLRLRWYGDLTNNTNVQLERKDAGGVDNVGGGALKFKEKNVWPFVNGERAVVEKAIRKMKAKSATDADVKGFEKLQQDLQSYIKYHGLKPIVRTVYTRTAFQIPGDDSVRVIMDSDISFYRAQQQQEEPVKFPHCVLEIRLKAFARHAAWIDDLMSSHLVKEVPHFSKFVHGVACLFAEDDRLDSLPFWLPDLELDIRQDPKMVYQDQKDRVKRHKEEMKRRVSVVERPQQGSEQASIEQDEESSDGEGSSSTTLTSSGRHRKPRIGYPTWTSTAPKLDMDSEDEEVELPAGVQKPRNLLRFAGEVKVETKVWLANERTFNKWLSITTMLSALTFALYNSVQKSHSESTAEKVTYLLFALTLFSGLWGYYTYMRRLRFIRQRSERHLDAPLGPIVLAVTLLLALTVNFYSTWKYHQKFTPPNNPIV</sequence>
<gene>
    <name evidence="9" type="ORF">TRICI_004963</name>
</gene>
<comment type="caution">
    <text evidence="9">The sequence shown here is derived from an EMBL/GenBank/DDBJ whole genome shotgun (WGS) entry which is preliminary data.</text>
</comment>
<dbReference type="Pfam" id="PF09359">
    <property type="entry name" value="VTC"/>
    <property type="match status" value="1"/>
</dbReference>
<dbReference type="PANTHER" id="PTHR46140:SF2">
    <property type="entry name" value="VACUOLAR TRANSPORTER CHAPERONE 3 COMPLEX SUBUNIT 3-RELATED"/>
    <property type="match status" value="1"/>
</dbReference>
<dbReference type="VEuPathDB" id="FungiDB:TRICI_004963"/>
<keyword evidence="4 7" id="KW-1133">Transmembrane helix</keyword>
<feature type="compositionally biased region" description="Low complexity" evidence="6">
    <location>
        <begin position="524"/>
        <end position="535"/>
    </location>
</feature>
<feature type="transmembrane region" description="Helical" evidence="7">
    <location>
        <begin position="630"/>
        <end position="647"/>
    </location>
</feature>
<feature type="domain" description="SPX" evidence="8">
    <location>
        <begin position="1"/>
        <end position="141"/>
    </location>
</feature>
<dbReference type="PANTHER" id="PTHR46140">
    <property type="entry name" value="VACUOLAR TRANSPORTER CHAPERONE 1-RELATED"/>
    <property type="match status" value="1"/>
</dbReference>
<feature type="region of interest" description="Disordered" evidence="6">
    <location>
        <begin position="483"/>
        <end position="567"/>
    </location>
</feature>
<keyword evidence="10" id="KW-1185">Reference proteome</keyword>
<keyword evidence="2" id="KW-0926">Vacuole</keyword>
<evidence type="ECO:0000256" key="2">
    <source>
        <dbReference type="ARBA" id="ARBA00022554"/>
    </source>
</evidence>
<dbReference type="PROSITE" id="PS51382">
    <property type="entry name" value="SPX"/>
    <property type="match status" value="1"/>
</dbReference>
<dbReference type="Pfam" id="PF02656">
    <property type="entry name" value="DUF202"/>
    <property type="match status" value="1"/>
</dbReference>
<dbReference type="Gene3D" id="3.20.100.30">
    <property type="entry name" value="VTC, catalytic tunnel domain"/>
    <property type="match status" value="1"/>
</dbReference>
<dbReference type="GO" id="GO:0000329">
    <property type="term" value="C:fungal-type vacuole membrane"/>
    <property type="evidence" value="ECO:0007669"/>
    <property type="project" value="TreeGrafter"/>
</dbReference>
<accession>A0A642UY99</accession>
<protein>
    <recommendedName>
        <fullName evidence="8">SPX domain-containing protein</fullName>
    </recommendedName>
</protein>